<gene>
    <name evidence="1" type="ORF">AFUS01_LOCUS36369</name>
</gene>
<reference evidence="1" key="1">
    <citation type="submission" date="2021-06" db="EMBL/GenBank/DDBJ databases">
        <authorList>
            <person name="Hodson N. C."/>
            <person name="Mongue J. A."/>
            <person name="Jaron S. K."/>
        </authorList>
    </citation>
    <scope>NUCLEOTIDE SEQUENCE</scope>
</reference>
<evidence type="ECO:0000313" key="2">
    <source>
        <dbReference type="Proteomes" id="UP000708208"/>
    </source>
</evidence>
<sequence>ANEDELRREGLFGHPELANEDELQRGYFGHPELGNRGKFRQPVRYQRHQLATSEDDESGKKFKYIRDNPAIVLTRPVSEWSFQDT</sequence>
<organism evidence="1 2">
    <name type="scientific">Allacma fusca</name>
    <dbReference type="NCBI Taxonomy" id="39272"/>
    <lineage>
        <taxon>Eukaryota</taxon>
        <taxon>Metazoa</taxon>
        <taxon>Ecdysozoa</taxon>
        <taxon>Arthropoda</taxon>
        <taxon>Hexapoda</taxon>
        <taxon>Collembola</taxon>
        <taxon>Symphypleona</taxon>
        <taxon>Sminthuridae</taxon>
        <taxon>Allacma</taxon>
    </lineage>
</organism>
<comment type="caution">
    <text evidence="1">The sequence shown here is derived from an EMBL/GenBank/DDBJ whole genome shotgun (WGS) entry which is preliminary data.</text>
</comment>
<name>A0A8J2L651_9HEXA</name>
<dbReference type="EMBL" id="CAJVCH010539341">
    <property type="protein sequence ID" value="CAG7826312.1"/>
    <property type="molecule type" value="Genomic_DNA"/>
</dbReference>
<dbReference type="Proteomes" id="UP000708208">
    <property type="component" value="Unassembled WGS sequence"/>
</dbReference>
<feature type="non-terminal residue" evidence="1">
    <location>
        <position position="1"/>
    </location>
</feature>
<dbReference type="AlphaFoldDB" id="A0A8J2L651"/>
<evidence type="ECO:0000313" key="1">
    <source>
        <dbReference type="EMBL" id="CAG7826312.1"/>
    </source>
</evidence>
<accession>A0A8J2L651</accession>
<protein>
    <submittedName>
        <fullName evidence="1">Uncharacterized protein</fullName>
    </submittedName>
</protein>
<proteinExistence type="predicted"/>
<keyword evidence="2" id="KW-1185">Reference proteome</keyword>